<proteinExistence type="inferred from homology"/>
<dbReference type="InterPro" id="IPR036291">
    <property type="entry name" value="NAD(P)-bd_dom_sf"/>
</dbReference>
<evidence type="ECO:0000256" key="8">
    <source>
        <dbReference type="ARBA" id="ARBA00023002"/>
    </source>
</evidence>
<gene>
    <name evidence="14" type="primary">BDH2_1</name>
    <name evidence="14" type="ORF">GRS66_000007</name>
</gene>
<reference evidence="14 15" key="1">
    <citation type="journal article" date="2019" name="BMC Genomics">
        <title>Chromosome level assembly and comparative genome analysis confirm lager-brewing yeasts originated from a single hybridization.</title>
        <authorList>
            <person name="Salazar A.N."/>
            <person name="Gorter de Vries A.R."/>
            <person name="van den Broek M."/>
            <person name="Brouwers N."/>
            <person name="de la Torre Cortes P."/>
            <person name="Kuijpers N.G.A."/>
            <person name="Daran J.G."/>
            <person name="Abeel T."/>
        </authorList>
    </citation>
    <scope>NUCLEOTIDE SEQUENCE [LARGE SCALE GENOMIC DNA]</scope>
    <source>
        <strain evidence="14 15">CBS 1483</strain>
    </source>
</reference>
<feature type="region of interest" description="Disordered" evidence="11">
    <location>
        <begin position="380"/>
        <end position="417"/>
    </location>
</feature>
<feature type="compositionally biased region" description="Basic and acidic residues" evidence="11">
    <location>
        <begin position="381"/>
        <end position="417"/>
    </location>
</feature>
<dbReference type="Proteomes" id="UP000501346">
    <property type="component" value="Chromosome ScI"/>
</dbReference>
<feature type="domain" description="Alcohol dehydrogenase-like C-terminal" evidence="12">
    <location>
        <begin position="200"/>
        <end position="332"/>
    </location>
</feature>
<comment type="cofactor">
    <cofactor evidence="1 10">
        <name>Zn(2+)</name>
        <dbReference type="ChEBI" id="CHEBI:29105"/>
    </cofactor>
</comment>
<dbReference type="FunFam" id="3.90.180.10:FF:000031">
    <property type="entry name" value="(R,R)-butanediol dehydrogenase"/>
    <property type="match status" value="1"/>
</dbReference>
<dbReference type="FunFam" id="3.40.50.720:FF:000068">
    <property type="entry name" value="Sorbitol dehydrogenase"/>
    <property type="match status" value="1"/>
</dbReference>
<organism evidence="14 15">
    <name type="scientific">Saccharomyces pastorianus</name>
    <name type="common">Lager yeast</name>
    <name type="synonym">Saccharomyces cerevisiae x Saccharomyces eubayanus</name>
    <dbReference type="NCBI Taxonomy" id="27292"/>
    <lineage>
        <taxon>Eukaryota</taxon>
        <taxon>Fungi</taxon>
        <taxon>Dikarya</taxon>
        <taxon>Ascomycota</taxon>
        <taxon>Saccharomycotina</taxon>
        <taxon>Saccharomycetes</taxon>
        <taxon>Saccharomycetales</taxon>
        <taxon>Saccharomycetaceae</taxon>
        <taxon>Saccharomyces</taxon>
    </lineage>
</organism>
<dbReference type="GO" id="GO:0008270">
    <property type="term" value="F:zinc ion binding"/>
    <property type="evidence" value="ECO:0007669"/>
    <property type="project" value="InterPro"/>
</dbReference>
<keyword evidence="6 10" id="KW-0479">Metal-binding</keyword>
<dbReference type="PROSITE" id="PS00059">
    <property type="entry name" value="ADH_ZINC"/>
    <property type="match status" value="1"/>
</dbReference>
<dbReference type="SUPFAM" id="SSF51735">
    <property type="entry name" value="NAD(P)-binding Rossmann-fold domains"/>
    <property type="match status" value="1"/>
</dbReference>
<keyword evidence="15" id="KW-1185">Reference proteome</keyword>
<evidence type="ECO:0000256" key="7">
    <source>
        <dbReference type="ARBA" id="ARBA00022833"/>
    </source>
</evidence>
<accession>A0A6C1DLB2</accession>
<comment type="subcellular location">
    <subcellularLocation>
        <location evidence="2">Cytoplasm</location>
    </subcellularLocation>
</comment>
<dbReference type="EMBL" id="CP048983">
    <property type="protein sequence ID" value="QID77821.1"/>
    <property type="molecule type" value="Genomic_DNA"/>
</dbReference>
<dbReference type="SUPFAM" id="SSF50129">
    <property type="entry name" value="GroES-like"/>
    <property type="match status" value="1"/>
</dbReference>
<evidence type="ECO:0000313" key="14">
    <source>
        <dbReference type="EMBL" id="QID77821.1"/>
    </source>
</evidence>
<evidence type="ECO:0000256" key="2">
    <source>
        <dbReference type="ARBA" id="ARBA00004496"/>
    </source>
</evidence>
<evidence type="ECO:0000256" key="6">
    <source>
        <dbReference type="ARBA" id="ARBA00022723"/>
    </source>
</evidence>
<dbReference type="CDD" id="cd08233">
    <property type="entry name" value="butanediol_DH_like"/>
    <property type="match status" value="1"/>
</dbReference>
<keyword evidence="8" id="KW-0560">Oxidoreductase</keyword>
<name>A0A6C1DLB2_SACPS</name>
<evidence type="ECO:0000256" key="1">
    <source>
        <dbReference type="ARBA" id="ARBA00001947"/>
    </source>
</evidence>
<keyword evidence="9" id="KW-0520">NAD</keyword>
<dbReference type="GO" id="GO:0005737">
    <property type="term" value="C:cytoplasm"/>
    <property type="evidence" value="ECO:0007669"/>
    <property type="project" value="UniProtKB-SubCell"/>
</dbReference>
<dbReference type="Gene3D" id="3.40.50.720">
    <property type="entry name" value="NAD(P)-binding Rossmann-like Domain"/>
    <property type="match status" value="1"/>
</dbReference>
<keyword evidence="4" id="KW-0963">Cytoplasm</keyword>
<dbReference type="PANTHER" id="PTHR43161:SF23">
    <property type="entry name" value="(R,R)-BUTANEDIOL DEHYDROGENASE-RELATED"/>
    <property type="match status" value="1"/>
</dbReference>
<dbReference type="Pfam" id="PF08240">
    <property type="entry name" value="ADH_N"/>
    <property type="match status" value="1"/>
</dbReference>
<feature type="domain" description="Alcohol dehydrogenase-like N-terminal" evidence="13">
    <location>
        <begin position="26"/>
        <end position="162"/>
    </location>
</feature>
<dbReference type="AlphaFoldDB" id="A0A6C1DLB2"/>
<evidence type="ECO:0000256" key="4">
    <source>
        <dbReference type="ARBA" id="ARBA00022490"/>
    </source>
</evidence>
<dbReference type="OrthoDB" id="5363962at2759"/>
<dbReference type="Pfam" id="PF00107">
    <property type="entry name" value="ADH_zinc_N"/>
    <property type="match status" value="1"/>
</dbReference>
<comment type="similarity">
    <text evidence="3 10">Belongs to the zinc-containing alcohol dehydrogenase family.</text>
</comment>
<dbReference type="GO" id="GO:0000721">
    <property type="term" value="F:(R,R)-butanediol dehydrogenase activity"/>
    <property type="evidence" value="ECO:0007669"/>
    <property type="project" value="TreeGrafter"/>
</dbReference>
<evidence type="ECO:0000256" key="9">
    <source>
        <dbReference type="ARBA" id="ARBA00023027"/>
    </source>
</evidence>
<evidence type="ECO:0000256" key="5">
    <source>
        <dbReference type="ARBA" id="ARBA00022553"/>
    </source>
</evidence>
<evidence type="ECO:0000256" key="11">
    <source>
        <dbReference type="SAM" id="MobiDB-lite"/>
    </source>
</evidence>
<dbReference type="InterPro" id="IPR011032">
    <property type="entry name" value="GroES-like_sf"/>
</dbReference>
<dbReference type="GO" id="GO:0034079">
    <property type="term" value="P:butanediol biosynthetic process"/>
    <property type="evidence" value="ECO:0007669"/>
    <property type="project" value="TreeGrafter"/>
</dbReference>
<keyword evidence="5" id="KW-0597">Phosphoprotein</keyword>
<evidence type="ECO:0000313" key="15">
    <source>
        <dbReference type="Proteomes" id="UP000501346"/>
    </source>
</evidence>
<dbReference type="InterPro" id="IPR002328">
    <property type="entry name" value="ADH_Zn_CS"/>
</dbReference>
<dbReference type="PANTHER" id="PTHR43161">
    <property type="entry name" value="SORBITOL DEHYDROGENASE"/>
    <property type="match status" value="1"/>
</dbReference>
<evidence type="ECO:0000259" key="12">
    <source>
        <dbReference type="Pfam" id="PF00107"/>
    </source>
</evidence>
<evidence type="ECO:0000259" key="13">
    <source>
        <dbReference type="Pfam" id="PF08240"/>
    </source>
</evidence>
<protein>
    <submittedName>
        <fullName evidence="14">Diacetyl reductase [(R)-acetoin forming] 2</fullName>
    </submittedName>
</protein>
<evidence type="ECO:0000256" key="10">
    <source>
        <dbReference type="RuleBase" id="RU361277"/>
    </source>
</evidence>
<sequence>MRALEYFGKGNIRFTNHLKEPRIVAPDELVIDIAWCGICGTDLHEYTDGPIFFPEDGHTHEISHNPLPQAMGHEMAGTVLEVGPGVKNLKVGDKVVVEPTGTCRDRYRWPLSPNVDKEWCAACKKGYYNICSYLGLCGAGVQSGGFAERVVMNESHCYKVPDFVLLDVAALIQPLAVCWHAIRVCEFKAGSTALIIGAGPIGLGTILALNAAGCKDIVVSEPAKVRRELAEKMGARVYDPTAHAAKESIDYLRSIADGGDGFDYTFDCSGLEVTLNAAIQCLTFRGTAVNLAMWGHHKIQFSPMDITLHERKYTGSMCYTHHDFEAVIEALEEGRIDIDRARHMITGRVNIEDGLDGAIMKLINEKESTIKIILTPNNHGELNREADNEKKEISELSSRKDQERLRESINEAKLRHT</sequence>
<dbReference type="InterPro" id="IPR013154">
    <property type="entry name" value="ADH-like_N"/>
</dbReference>
<keyword evidence="7 10" id="KW-0862">Zinc</keyword>
<evidence type="ECO:0000256" key="3">
    <source>
        <dbReference type="ARBA" id="ARBA00008072"/>
    </source>
</evidence>
<dbReference type="Gene3D" id="3.90.180.10">
    <property type="entry name" value="Medium-chain alcohol dehydrogenases, catalytic domain"/>
    <property type="match status" value="1"/>
</dbReference>
<dbReference type="InterPro" id="IPR013149">
    <property type="entry name" value="ADH-like_C"/>
</dbReference>